<evidence type="ECO:0000313" key="3">
    <source>
        <dbReference type="Proteomes" id="UP000053411"/>
    </source>
</evidence>
<gene>
    <name evidence="2" type="ORF">Z520_09526</name>
</gene>
<organism evidence="2 3">
    <name type="scientific">Fonsecaea multimorphosa CBS 102226</name>
    <dbReference type="NCBI Taxonomy" id="1442371"/>
    <lineage>
        <taxon>Eukaryota</taxon>
        <taxon>Fungi</taxon>
        <taxon>Dikarya</taxon>
        <taxon>Ascomycota</taxon>
        <taxon>Pezizomycotina</taxon>
        <taxon>Eurotiomycetes</taxon>
        <taxon>Chaetothyriomycetidae</taxon>
        <taxon>Chaetothyriales</taxon>
        <taxon>Herpotrichiellaceae</taxon>
        <taxon>Fonsecaea</taxon>
    </lineage>
</organism>
<name>A0A0D2ICG3_9EURO</name>
<feature type="compositionally biased region" description="Polar residues" evidence="1">
    <location>
        <begin position="16"/>
        <end position="30"/>
    </location>
</feature>
<dbReference type="Proteomes" id="UP000053411">
    <property type="component" value="Unassembled WGS sequence"/>
</dbReference>
<proteinExistence type="predicted"/>
<evidence type="ECO:0000256" key="1">
    <source>
        <dbReference type="SAM" id="MobiDB-lite"/>
    </source>
</evidence>
<accession>A0A0D2ICG3</accession>
<dbReference type="EMBL" id="KN848085">
    <property type="protein sequence ID" value="KIX94836.1"/>
    <property type="molecule type" value="Genomic_DNA"/>
</dbReference>
<protein>
    <submittedName>
        <fullName evidence="2">Uncharacterized protein</fullName>
    </submittedName>
</protein>
<feature type="region of interest" description="Disordered" evidence="1">
    <location>
        <begin position="1"/>
        <end position="30"/>
    </location>
</feature>
<dbReference type="RefSeq" id="XP_016628959.1">
    <property type="nucleotide sequence ID" value="XM_016780020.1"/>
</dbReference>
<reference evidence="2 3" key="1">
    <citation type="submission" date="2015-01" db="EMBL/GenBank/DDBJ databases">
        <title>The Genome Sequence of Fonsecaea multimorphosa CBS 102226.</title>
        <authorList>
            <consortium name="The Broad Institute Genomics Platform"/>
            <person name="Cuomo C."/>
            <person name="de Hoog S."/>
            <person name="Gorbushina A."/>
            <person name="Stielow B."/>
            <person name="Teixiera M."/>
            <person name="Abouelleil A."/>
            <person name="Chapman S.B."/>
            <person name="Priest M."/>
            <person name="Young S.K."/>
            <person name="Wortman J."/>
            <person name="Nusbaum C."/>
            <person name="Birren B."/>
        </authorList>
    </citation>
    <scope>NUCLEOTIDE SEQUENCE [LARGE SCALE GENOMIC DNA]</scope>
    <source>
        <strain evidence="2 3">CBS 102226</strain>
    </source>
</reference>
<keyword evidence="3" id="KW-1185">Reference proteome</keyword>
<dbReference type="VEuPathDB" id="FungiDB:Z520_09526"/>
<dbReference type="GeneID" id="27715272"/>
<evidence type="ECO:0000313" key="2">
    <source>
        <dbReference type="EMBL" id="KIX94836.1"/>
    </source>
</evidence>
<sequence>MANMSHCNTERMVARTSVNSPMTPESVTVSYGRSRTLQPLCGAVTVRLVSQIQSRHKISVASQWWTMSMPDQLLLLMAFPPTSGPNIETETATKIWLRSITTAMETLIHLSTKPSAAEGLPKGNGRYGKGTCNR</sequence>
<dbReference type="AlphaFoldDB" id="A0A0D2ICG3"/>